<accession>X1IJX8</accession>
<name>X1IJX8_9ZZZZ</name>
<dbReference type="AlphaFoldDB" id="X1IJX8"/>
<gene>
    <name evidence="1" type="ORF">S03H2_30661</name>
</gene>
<sequence length="37" mass="4550">LKRKGFVEKLLEGITELLQREKRNFMSYQVLRKRDIN</sequence>
<evidence type="ECO:0000313" key="1">
    <source>
        <dbReference type="EMBL" id="GAH57883.1"/>
    </source>
</evidence>
<dbReference type="EMBL" id="BARU01018557">
    <property type="protein sequence ID" value="GAH57883.1"/>
    <property type="molecule type" value="Genomic_DNA"/>
</dbReference>
<organism evidence="1">
    <name type="scientific">marine sediment metagenome</name>
    <dbReference type="NCBI Taxonomy" id="412755"/>
    <lineage>
        <taxon>unclassified sequences</taxon>
        <taxon>metagenomes</taxon>
        <taxon>ecological metagenomes</taxon>
    </lineage>
</organism>
<protein>
    <submittedName>
        <fullName evidence="1">Uncharacterized protein</fullName>
    </submittedName>
</protein>
<feature type="non-terminal residue" evidence="1">
    <location>
        <position position="1"/>
    </location>
</feature>
<reference evidence="1" key="1">
    <citation type="journal article" date="2014" name="Front. Microbiol.">
        <title>High frequency of phylogenetically diverse reductive dehalogenase-homologous genes in deep subseafloor sedimentary metagenomes.</title>
        <authorList>
            <person name="Kawai M."/>
            <person name="Futagami T."/>
            <person name="Toyoda A."/>
            <person name="Takaki Y."/>
            <person name="Nishi S."/>
            <person name="Hori S."/>
            <person name="Arai W."/>
            <person name="Tsubouchi T."/>
            <person name="Morono Y."/>
            <person name="Uchiyama I."/>
            <person name="Ito T."/>
            <person name="Fujiyama A."/>
            <person name="Inagaki F."/>
            <person name="Takami H."/>
        </authorList>
    </citation>
    <scope>NUCLEOTIDE SEQUENCE</scope>
    <source>
        <strain evidence="1">Expedition CK06-06</strain>
    </source>
</reference>
<comment type="caution">
    <text evidence="1">The sequence shown here is derived from an EMBL/GenBank/DDBJ whole genome shotgun (WGS) entry which is preliminary data.</text>
</comment>
<proteinExistence type="predicted"/>